<proteinExistence type="predicted"/>
<dbReference type="PANTHER" id="PTHR45629:SF7">
    <property type="entry name" value="DNA EXCISION REPAIR PROTEIN ERCC-6-RELATED"/>
    <property type="match status" value="1"/>
</dbReference>
<dbReference type="EMBL" id="CAKMRJ010003334">
    <property type="protein sequence ID" value="CAH1432547.1"/>
    <property type="molecule type" value="Genomic_DNA"/>
</dbReference>
<comment type="caution">
    <text evidence="2">The sequence shown here is derived from an EMBL/GenBank/DDBJ whole genome shotgun (WGS) entry which is preliminary data.</text>
</comment>
<name>A0AAU9N1A8_9ASTR</name>
<feature type="compositionally biased region" description="Low complexity" evidence="1">
    <location>
        <begin position="57"/>
        <end position="75"/>
    </location>
</feature>
<feature type="region of interest" description="Disordered" evidence="1">
    <location>
        <begin position="57"/>
        <end position="76"/>
    </location>
</feature>
<accession>A0AAU9N1A8</accession>
<evidence type="ECO:0000313" key="2">
    <source>
        <dbReference type="EMBL" id="CAH1432547.1"/>
    </source>
</evidence>
<keyword evidence="3" id="KW-1185">Reference proteome</keyword>
<organism evidence="2 3">
    <name type="scientific">Lactuca virosa</name>
    <dbReference type="NCBI Taxonomy" id="75947"/>
    <lineage>
        <taxon>Eukaryota</taxon>
        <taxon>Viridiplantae</taxon>
        <taxon>Streptophyta</taxon>
        <taxon>Embryophyta</taxon>
        <taxon>Tracheophyta</taxon>
        <taxon>Spermatophyta</taxon>
        <taxon>Magnoliopsida</taxon>
        <taxon>eudicotyledons</taxon>
        <taxon>Gunneridae</taxon>
        <taxon>Pentapetalae</taxon>
        <taxon>asterids</taxon>
        <taxon>campanulids</taxon>
        <taxon>Asterales</taxon>
        <taxon>Asteraceae</taxon>
        <taxon>Cichorioideae</taxon>
        <taxon>Cichorieae</taxon>
        <taxon>Lactucinae</taxon>
        <taxon>Lactuca</taxon>
    </lineage>
</organism>
<dbReference type="GO" id="GO:0015616">
    <property type="term" value="F:DNA translocase activity"/>
    <property type="evidence" value="ECO:0007669"/>
    <property type="project" value="TreeGrafter"/>
</dbReference>
<dbReference type="AlphaFoldDB" id="A0AAU9N1A8"/>
<dbReference type="Gene3D" id="3.40.50.10810">
    <property type="entry name" value="Tandem AAA-ATPase domain"/>
    <property type="match status" value="1"/>
</dbReference>
<reference evidence="2 3" key="1">
    <citation type="submission" date="2022-01" db="EMBL/GenBank/DDBJ databases">
        <authorList>
            <person name="Xiong W."/>
            <person name="Schranz E."/>
        </authorList>
    </citation>
    <scope>NUCLEOTIDE SEQUENCE [LARGE SCALE GENOMIC DNA]</scope>
</reference>
<dbReference type="InterPro" id="IPR038718">
    <property type="entry name" value="SNF2-like_sf"/>
</dbReference>
<dbReference type="InterPro" id="IPR050496">
    <property type="entry name" value="SNF2_RAD54_helicase_repair"/>
</dbReference>
<protein>
    <submittedName>
        <fullName evidence="2">Uncharacterized protein</fullName>
    </submittedName>
</protein>
<sequence length="211" mass="23654">MSLVAFQSLLLFTDSIHRHRLNCLHPSSLFSYSPSLPPTFTTSIAHARLRLKTTSLPIVPSGSSPSSPIDTSSPSLADGSNFDAKVFRHNLTRIDNYNRKAFGHKKETLHLMNQEYTIKQGIYVMDELLVGVHQELWGLFNFCCPELLGDKKCFKEKYESAILRGNDKNASDRDKRIGSIVAQRQLYEGFLNSEIVLSAFDGSPLAALTLY</sequence>
<dbReference type="PANTHER" id="PTHR45629">
    <property type="entry name" value="SNF2/RAD54 FAMILY MEMBER"/>
    <property type="match status" value="1"/>
</dbReference>
<dbReference type="Proteomes" id="UP001157418">
    <property type="component" value="Unassembled WGS sequence"/>
</dbReference>
<gene>
    <name evidence="2" type="ORF">LVIROSA_LOCUS19190</name>
</gene>
<evidence type="ECO:0000313" key="3">
    <source>
        <dbReference type="Proteomes" id="UP001157418"/>
    </source>
</evidence>
<evidence type="ECO:0000256" key="1">
    <source>
        <dbReference type="SAM" id="MobiDB-lite"/>
    </source>
</evidence>